<dbReference type="EMBL" id="MVBO01000170">
    <property type="protein sequence ID" value="OZJ02274.1"/>
    <property type="molecule type" value="Genomic_DNA"/>
</dbReference>
<keyword evidence="5 7" id="KW-0472">Membrane</keyword>
<dbReference type="GO" id="GO:0016020">
    <property type="term" value="C:membrane"/>
    <property type="evidence" value="ECO:0007669"/>
    <property type="project" value="UniProtKB-SubCell"/>
</dbReference>
<accession>A0A261XVL1</accession>
<protein>
    <recommendedName>
        <fullName evidence="10">Major facilitator superfamily (MFS) profile domain-containing protein</fullName>
    </recommendedName>
</protein>
<dbReference type="InterPro" id="IPR036259">
    <property type="entry name" value="MFS_trans_sf"/>
</dbReference>
<keyword evidence="3 7" id="KW-0812">Transmembrane</keyword>
<dbReference type="AlphaFoldDB" id="A0A261XVL1"/>
<feature type="non-terminal residue" evidence="8">
    <location>
        <position position="1"/>
    </location>
</feature>
<dbReference type="Gene3D" id="1.20.1250.20">
    <property type="entry name" value="MFS general substrate transporter like domains"/>
    <property type="match status" value="1"/>
</dbReference>
<dbReference type="PANTHER" id="PTHR42718">
    <property type="entry name" value="MAJOR FACILITATOR SUPERFAMILY MULTIDRUG TRANSPORTER MFSC"/>
    <property type="match status" value="1"/>
</dbReference>
<dbReference type="PANTHER" id="PTHR42718:SF9">
    <property type="entry name" value="MAJOR FACILITATOR SUPERFAMILY MULTIDRUG TRANSPORTER MFSC"/>
    <property type="match status" value="1"/>
</dbReference>
<dbReference type="OrthoDB" id="2130629at2759"/>
<dbReference type="InterPro" id="IPR011701">
    <property type="entry name" value="MFS"/>
</dbReference>
<feature type="transmembrane region" description="Helical" evidence="7">
    <location>
        <begin position="201"/>
        <end position="222"/>
    </location>
</feature>
<comment type="caution">
    <text evidence="8">The sequence shown here is derived from an EMBL/GenBank/DDBJ whole genome shotgun (WGS) entry which is preliminary data.</text>
</comment>
<evidence type="ECO:0000256" key="1">
    <source>
        <dbReference type="ARBA" id="ARBA00004141"/>
    </source>
</evidence>
<evidence type="ECO:0000256" key="5">
    <source>
        <dbReference type="ARBA" id="ARBA00023136"/>
    </source>
</evidence>
<feature type="transmembrane region" description="Helical" evidence="7">
    <location>
        <begin position="229"/>
        <end position="248"/>
    </location>
</feature>
<feature type="compositionally biased region" description="Acidic residues" evidence="6">
    <location>
        <begin position="51"/>
        <end position="60"/>
    </location>
</feature>
<evidence type="ECO:0000256" key="7">
    <source>
        <dbReference type="SAM" id="Phobius"/>
    </source>
</evidence>
<sequence>RGITIHLQKLKRLRGDLDLLKSSETGRQLSHGIFSSVSQEKLSKNTHRDPLEEDDDEEFEAGSRKRKLESLIADESINEQSKQQLIVEKEDWEREFEDVEEHSLGEHRQRRHLCPPNLERNSLPPGPRPHSADHWCIAHFRHCCLATIRPLSSDTSLLVVSNQLNHAFVVGFLLYVAFSGYTYTITLMFQVAFGYSALTASLYILPAGIVAFIVSVVVAVIAPFAGSKYLIVAGAFFMTAAMVFSVFFSPEFGFWKLIFPMDVVLCLGMPVAYISAINAMVVHSPPEESGTVGAVYNTGGSNGICRRNRHHGGRD</sequence>
<evidence type="ECO:0000256" key="2">
    <source>
        <dbReference type="ARBA" id="ARBA00022448"/>
    </source>
</evidence>
<gene>
    <name evidence="8" type="ORF">BZG36_05162</name>
</gene>
<dbReference type="Pfam" id="PF07690">
    <property type="entry name" value="MFS_1"/>
    <property type="match status" value="1"/>
</dbReference>
<evidence type="ECO:0000256" key="6">
    <source>
        <dbReference type="SAM" id="MobiDB-lite"/>
    </source>
</evidence>
<name>A0A261XVL1_9FUNG</name>
<feature type="compositionally biased region" description="Polar residues" evidence="6">
    <location>
        <begin position="31"/>
        <end position="40"/>
    </location>
</feature>
<comment type="subcellular location">
    <subcellularLocation>
        <location evidence="1">Membrane</location>
        <topology evidence="1">Multi-pass membrane protein</topology>
    </subcellularLocation>
</comment>
<keyword evidence="4 7" id="KW-1133">Transmembrane helix</keyword>
<organism evidence="8 9">
    <name type="scientific">Bifiguratus adelaidae</name>
    <dbReference type="NCBI Taxonomy" id="1938954"/>
    <lineage>
        <taxon>Eukaryota</taxon>
        <taxon>Fungi</taxon>
        <taxon>Fungi incertae sedis</taxon>
        <taxon>Mucoromycota</taxon>
        <taxon>Mucoromycotina</taxon>
        <taxon>Endogonomycetes</taxon>
        <taxon>Endogonales</taxon>
        <taxon>Endogonales incertae sedis</taxon>
        <taxon>Bifiguratus</taxon>
    </lineage>
</organism>
<keyword evidence="2" id="KW-0813">Transport</keyword>
<feature type="region of interest" description="Disordered" evidence="6">
    <location>
        <begin position="31"/>
        <end position="64"/>
    </location>
</feature>
<feature type="region of interest" description="Disordered" evidence="6">
    <location>
        <begin position="100"/>
        <end position="126"/>
    </location>
</feature>
<evidence type="ECO:0000313" key="8">
    <source>
        <dbReference type="EMBL" id="OZJ02274.1"/>
    </source>
</evidence>
<evidence type="ECO:0000256" key="3">
    <source>
        <dbReference type="ARBA" id="ARBA00022692"/>
    </source>
</evidence>
<evidence type="ECO:0000256" key="4">
    <source>
        <dbReference type="ARBA" id="ARBA00022989"/>
    </source>
</evidence>
<proteinExistence type="predicted"/>
<evidence type="ECO:0000313" key="9">
    <source>
        <dbReference type="Proteomes" id="UP000242875"/>
    </source>
</evidence>
<keyword evidence="9" id="KW-1185">Reference proteome</keyword>
<feature type="transmembrane region" description="Helical" evidence="7">
    <location>
        <begin position="167"/>
        <end position="189"/>
    </location>
</feature>
<feature type="transmembrane region" description="Helical" evidence="7">
    <location>
        <begin position="254"/>
        <end position="274"/>
    </location>
</feature>
<dbReference type="Proteomes" id="UP000242875">
    <property type="component" value="Unassembled WGS sequence"/>
</dbReference>
<dbReference type="GO" id="GO:0022857">
    <property type="term" value="F:transmembrane transporter activity"/>
    <property type="evidence" value="ECO:0007669"/>
    <property type="project" value="InterPro"/>
</dbReference>
<reference evidence="8 9" key="1">
    <citation type="journal article" date="2017" name="Mycologia">
        <title>Bifiguratus adelaidae, gen. et sp. nov., a new member of Mucoromycotina in endophytic and soil-dwelling habitats.</title>
        <authorList>
            <person name="Torres-Cruz T.J."/>
            <person name="Billingsley Tobias T.L."/>
            <person name="Almatruk M."/>
            <person name="Hesse C."/>
            <person name="Kuske C.R."/>
            <person name="Desiro A."/>
            <person name="Benucci G.M."/>
            <person name="Bonito G."/>
            <person name="Stajich J.E."/>
            <person name="Dunlap C."/>
            <person name="Arnold A.E."/>
            <person name="Porras-Alfaro A."/>
        </authorList>
    </citation>
    <scope>NUCLEOTIDE SEQUENCE [LARGE SCALE GENOMIC DNA]</scope>
    <source>
        <strain evidence="8 9">AZ0501</strain>
    </source>
</reference>
<evidence type="ECO:0008006" key="10">
    <source>
        <dbReference type="Google" id="ProtNLM"/>
    </source>
</evidence>
<dbReference type="SUPFAM" id="SSF103473">
    <property type="entry name" value="MFS general substrate transporter"/>
    <property type="match status" value="1"/>
</dbReference>
<feature type="compositionally biased region" description="Basic and acidic residues" evidence="6">
    <location>
        <begin position="41"/>
        <end position="50"/>
    </location>
</feature>